<dbReference type="AlphaFoldDB" id="A0A699KVF4"/>
<keyword evidence="2" id="KW-0548">Nucleotidyltransferase</keyword>
<comment type="caution">
    <text evidence="2">The sequence shown here is derived from an EMBL/GenBank/DDBJ whole genome shotgun (WGS) entry which is preliminary data.</text>
</comment>
<proteinExistence type="predicted"/>
<keyword evidence="2" id="KW-0695">RNA-directed DNA polymerase</keyword>
<reference evidence="2" key="1">
    <citation type="journal article" date="2019" name="Sci. Rep.">
        <title>Draft genome of Tanacetum cinerariifolium, the natural source of mosquito coil.</title>
        <authorList>
            <person name="Yamashiro T."/>
            <person name="Shiraishi A."/>
            <person name="Satake H."/>
            <person name="Nakayama K."/>
        </authorList>
    </citation>
    <scope>NUCLEOTIDE SEQUENCE</scope>
</reference>
<dbReference type="EMBL" id="BKCJ010554906">
    <property type="protein sequence ID" value="GFB11350.1"/>
    <property type="molecule type" value="Genomic_DNA"/>
</dbReference>
<sequence length="266" mass="30219">MRTRHSYFSTNVMISRRQRKQNSNIVEPEIRTIVEMADNRTMAQMLQAPIEGYADVIVVPPINANNFELKQTLINLVQSNQFTERQDPHNHLRFFNKVTSTFRHPEVPNTMIKLLLFPFSLEGKARTLPDKEPPHSILTRATDSRVSTNSPLSSSSPSHSFDLQQIAASLEDKLDIRMNRFEKSLNDMKAFVTSPAPIKAVEEVCVTCGSNHSYNCPLTRGGNEFPIFHDNIQQFQTVAVGNFVQGNRHLNLSSQMRPPGFNQPNQ</sequence>
<feature type="region of interest" description="Disordered" evidence="1">
    <location>
        <begin position="128"/>
        <end position="160"/>
    </location>
</feature>
<protein>
    <submittedName>
        <fullName evidence="2">Reverse transcriptase domain-containing protein</fullName>
    </submittedName>
</protein>
<evidence type="ECO:0000256" key="1">
    <source>
        <dbReference type="SAM" id="MobiDB-lite"/>
    </source>
</evidence>
<dbReference type="GO" id="GO:0003964">
    <property type="term" value="F:RNA-directed DNA polymerase activity"/>
    <property type="evidence" value="ECO:0007669"/>
    <property type="project" value="UniProtKB-KW"/>
</dbReference>
<evidence type="ECO:0000313" key="2">
    <source>
        <dbReference type="EMBL" id="GFB11350.1"/>
    </source>
</evidence>
<gene>
    <name evidence="2" type="ORF">Tci_683321</name>
</gene>
<name>A0A699KVF4_TANCI</name>
<keyword evidence="2" id="KW-0808">Transferase</keyword>
<organism evidence="2">
    <name type="scientific">Tanacetum cinerariifolium</name>
    <name type="common">Dalmatian daisy</name>
    <name type="synonym">Chrysanthemum cinerariifolium</name>
    <dbReference type="NCBI Taxonomy" id="118510"/>
    <lineage>
        <taxon>Eukaryota</taxon>
        <taxon>Viridiplantae</taxon>
        <taxon>Streptophyta</taxon>
        <taxon>Embryophyta</taxon>
        <taxon>Tracheophyta</taxon>
        <taxon>Spermatophyta</taxon>
        <taxon>Magnoliopsida</taxon>
        <taxon>eudicotyledons</taxon>
        <taxon>Gunneridae</taxon>
        <taxon>Pentapetalae</taxon>
        <taxon>asterids</taxon>
        <taxon>campanulids</taxon>
        <taxon>Asterales</taxon>
        <taxon>Asteraceae</taxon>
        <taxon>Asteroideae</taxon>
        <taxon>Anthemideae</taxon>
        <taxon>Anthemidinae</taxon>
        <taxon>Tanacetum</taxon>
    </lineage>
</organism>
<accession>A0A699KVF4</accession>
<feature type="compositionally biased region" description="Low complexity" evidence="1">
    <location>
        <begin position="144"/>
        <end position="160"/>
    </location>
</feature>